<dbReference type="InterPro" id="IPR010897">
    <property type="entry name" value="Spore_II_P"/>
</dbReference>
<evidence type="ECO:0000313" key="1">
    <source>
        <dbReference type="EMBL" id="ENZ08808.1"/>
    </source>
</evidence>
<dbReference type="RefSeq" id="WP_002585179.1">
    <property type="nucleotide sequence ID" value="NZ_KB850989.1"/>
</dbReference>
<reference evidence="1 2" key="1">
    <citation type="submission" date="2013-01" db="EMBL/GenBank/DDBJ databases">
        <title>The Genome Sequence of Clostridium clostridioforme 90A8.</title>
        <authorList>
            <consortium name="The Broad Institute Genome Sequencing Platform"/>
            <person name="Earl A."/>
            <person name="Ward D."/>
            <person name="Feldgarden M."/>
            <person name="Gevers D."/>
            <person name="Courvalin P."/>
            <person name="Lambert T."/>
            <person name="Walker B."/>
            <person name="Young S.K."/>
            <person name="Zeng Q."/>
            <person name="Gargeya S."/>
            <person name="Fitzgerald M."/>
            <person name="Haas B."/>
            <person name="Abouelleil A."/>
            <person name="Alvarado L."/>
            <person name="Arachchi H.M."/>
            <person name="Berlin A.M."/>
            <person name="Chapman S.B."/>
            <person name="Dewar J."/>
            <person name="Goldberg J."/>
            <person name="Griggs A."/>
            <person name="Gujja S."/>
            <person name="Hansen M."/>
            <person name="Howarth C."/>
            <person name="Imamovic A."/>
            <person name="Larimer J."/>
            <person name="McCowan C."/>
            <person name="Murphy C."/>
            <person name="Neiman D."/>
            <person name="Pearson M."/>
            <person name="Priest M."/>
            <person name="Roberts A."/>
            <person name="Saif S."/>
            <person name="Shea T."/>
            <person name="Sisk P."/>
            <person name="Sykes S."/>
            <person name="Wortman J."/>
            <person name="Nusbaum C."/>
            <person name="Birren B."/>
        </authorList>
    </citation>
    <scope>NUCLEOTIDE SEQUENCE [LARGE SCALE GENOMIC DNA]</scope>
    <source>
        <strain evidence="1 2">90A8</strain>
    </source>
</reference>
<accession>A0A0E2H4S0</accession>
<comment type="caution">
    <text evidence="1">The sequence shown here is derived from an EMBL/GenBank/DDBJ whole genome shotgun (WGS) entry which is preliminary data.</text>
</comment>
<dbReference type="Pfam" id="PF07454">
    <property type="entry name" value="SpoIIP"/>
    <property type="match status" value="1"/>
</dbReference>
<gene>
    <name evidence="1" type="ORF">HMPREF1090_04848</name>
</gene>
<organism evidence="1 2">
    <name type="scientific">[Clostridium] clostridioforme 90A8</name>
    <dbReference type="NCBI Taxonomy" id="999408"/>
    <lineage>
        <taxon>Bacteria</taxon>
        <taxon>Bacillati</taxon>
        <taxon>Bacillota</taxon>
        <taxon>Clostridia</taxon>
        <taxon>Lachnospirales</taxon>
        <taxon>Lachnospiraceae</taxon>
        <taxon>Enterocloster</taxon>
    </lineage>
</organism>
<sequence>MRIRRGGVDRLVRRFLAGTVLILLMLLCGRYISRAAGSITKNECRNMICAGGQWLVEAIWNQAHPAEAPGVSGSWPDVRGGRGGVNDPDPAYRKYNAVKTFYEEHQYLAWYGNEESGQQTPEETGIVASGEAGAGGTADAGAAAADSTRGQDLAAGAGTMGASGFQGASQSLEAITGTLERPITGNTYVLEQLMDYDFLIKHFYSVHTSTTAGRDLMNARDLLSRDMTMKGDDSKPQILIYHTHSQEAYKDSGPGQTVVGVGDCLTRLLEAKGYNVYHDKSVYDLKNGQLDRSKAYNYALDGITNILQQNPSIEVVLDIHRDGVGENLHLVTQVDGRDTAQIMFFNGLSQTPEGPIEYLQNPYREDNLAFSLQMQLGAAAYYPGFTRKIYLKGLRYNEHLRPKSSLIEVGAQTNTYEEALNAMEPLSELLDMVLQGNRKDSIIQ</sequence>
<dbReference type="PATRIC" id="fig|999408.3.peg.5222"/>
<dbReference type="EMBL" id="AGYR01000060">
    <property type="protein sequence ID" value="ENZ08808.1"/>
    <property type="molecule type" value="Genomic_DNA"/>
</dbReference>
<dbReference type="Proteomes" id="UP000013085">
    <property type="component" value="Unassembled WGS sequence"/>
</dbReference>
<dbReference type="AlphaFoldDB" id="A0A0E2H4S0"/>
<protein>
    <submittedName>
        <fullName evidence="1">Stage II sporulation protein P</fullName>
    </submittedName>
</protein>
<proteinExistence type="predicted"/>
<name>A0A0E2H4S0_9FIRM</name>
<dbReference type="GeneID" id="57961042"/>
<evidence type="ECO:0000313" key="2">
    <source>
        <dbReference type="Proteomes" id="UP000013085"/>
    </source>
</evidence>
<dbReference type="HOGENOM" id="CLU_044446_0_0_9"/>